<dbReference type="EMBL" id="JAJFAZ020000005">
    <property type="protein sequence ID" value="KAI5329976.1"/>
    <property type="molecule type" value="Genomic_DNA"/>
</dbReference>
<dbReference type="AlphaFoldDB" id="A0AAD4Z247"/>
<gene>
    <name evidence="4" type="ORF">L3X38_029373</name>
</gene>
<name>A0AAD4Z247_PRUDU</name>
<dbReference type="Proteomes" id="UP001054821">
    <property type="component" value="Chromosome 5"/>
</dbReference>
<organism evidence="4 5">
    <name type="scientific">Prunus dulcis</name>
    <name type="common">Almond</name>
    <name type="synonym">Amygdalus dulcis</name>
    <dbReference type="NCBI Taxonomy" id="3755"/>
    <lineage>
        <taxon>Eukaryota</taxon>
        <taxon>Viridiplantae</taxon>
        <taxon>Streptophyta</taxon>
        <taxon>Embryophyta</taxon>
        <taxon>Tracheophyta</taxon>
        <taxon>Spermatophyta</taxon>
        <taxon>Magnoliopsida</taxon>
        <taxon>eudicotyledons</taxon>
        <taxon>Gunneridae</taxon>
        <taxon>Pentapetalae</taxon>
        <taxon>rosids</taxon>
        <taxon>fabids</taxon>
        <taxon>Rosales</taxon>
        <taxon>Rosaceae</taxon>
        <taxon>Amygdaloideae</taxon>
        <taxon>Amygdaleae</taxon>
        <taxon>Prunus</taxon>
    </lineage>
</organism>
<proteinExistence type="inferred from homology"/>
<sequence>MGIVEEAHNLRVLGSGQQVIVLAHGFGTDQLVWKHLVPHLLDMVKSRKDRSSVSLVCKDWYHGSGKASNHNSSSRCMQPGFGQLGSSRGRD</sequence>
<comment type="caution">
    <text evidence="4">The sequence shown here is derived from an EMBL/GenBank/DDBJ whole genome shotgun (WGS) entry which is preliminary data.</text>
</comment>
<evidence type="ECO:0000256" key="2">
    <source>
        <dbReference type="SAM" id="MobiDB-lite"/>
    </source>
</evidence>
<evidence type="ECO:0000259" key="3">
    <source>
        <dbReference type="Pfam" id="PF18511"/>
    </source>
</evidence>
<dbReference type="InterPro" id="IPR029058">
    <property type="entry name" value="AB_hydrolase_fold"/>
</dbReference>
<dbReference type="InterPro" id="IPR041567">
    <property type="entry name" value="COI1_F-box"/>
</dbReference>
<protein>
    <recommendedName>
        <fullName evidence="3">COI1 F-box domain-containing protein</fullName>
    </recommendedName>
</protein>
<dbReference type="Pfam" id="PF18511">
    <property type="entry name" value="F-box_5"/>
    <property type="match status" value="1"/>
</dbReference>
<accession>A0AAD4Z247</accession>
<feature type="domain" description="COI1 F-box" evidence="3">
    <location>
        <begin position="39"/>
        <end position="62"/>
    </location>
</feature>
<evidence type="ECO:0000256" key="1">
    <source>
        <dbReference type="ARBA" id="ARBA00008645"/>
    </source>
</evidence>
<feature type="region of interest" description="Disordered" evidence="2">
    <location>
        <begin position="63"/>
        <end position="91"/>
    </location>
</feature>
<evidence type="ECO:0000313" key="4">
    <source>
        <dbReference type="EMBL" id="KAI5329976.1"/>
    </source>
</evidence>
<keyword evidence="5" id="KW-1185">Reference proteome</keyword>
<dbReference type="SUPFAM" id="SSF53474">
    <property type="entry name" value="alpha/beta-Hydrolases"/>
    <property type="match status" value="1"/>
</dbReference>
<comment type="similarity">
    <text evidence="1">Belongs to the AB hydrolase superfamily.</text>
</comment>
<dbReference type="Gene3D" id="1.20.1280.50">
    <property type="match status" value="1"/>
</dbReference>
<dbReference type="PANTHER" id="PTHR43039">
    <property type="entry name" value="ESTERASE-RELATED"/>
    <property type="match status" value="1"/>
</dbReference>
<evidence type="ECO:0000313" key="5">
    <source>
        <dbReference type="Proteomes" id="UP001054821"/>
    </source>
</evidence>
<feature type="compositionally biased region" description="Polar residues" evidence="2">
    <location>
        <begin position="66"/>
        <end position="76"/>
    </location>
</feature>
<reference evidence="4 5" key="1">
    <citation type="journal article" date="2022" name="G3 (Bethesda)">
        <title>Whole-genome sequence and methylome profiling of the almond [Prunus dulcis (Mill.) D.A. Webb] cultivar 'Nonpareil'.</title>
        <authorList>
            <person name="D'Amico-Willman K.M."/>
            <person name="Ouma W.Z."/>
            <person name="Meulia T."/>
            <person name="Sideli G.M."/>
            <person name="Gradziel T.M."/>
            <person name="Fresnedo-Ramirez J."/>
        </authorList>
    </citation>
    <scope>NUCLEOTIDE SEQUENCE [LARGE SCALE GENOMIC DNA]</scope>
    <source>
        <strain evidence="4">Clone GOH B32 T37-40</strain>
    </source>
</reference>